<evidence type="ECO:0000313" key="2">
    <source>
        <dbReference type="Proteomes" id="UP000241818"/>
    </source>
</evidence>
<protein>
    <submittedName>
        <fullName evidence="1">Uncharacterized protein</fullName>
    </submittedName>
</protein>
<organism evidence="1 2">
    <name type="scientific">Amorphotheca resinae ATCC 22711</name>
    <dbReference type="NCBI Taxonomy" id="857342"/>
    <lineage>
        <taxon>Eukaryota</taxon>
        <taxon>Fungi</taxon>
        <taxon>Dikarya</taxon>
        <taxon>Ascomycota</taxon>
        <taxon>Pezizomycotina</taxon>
        <taxon>Leotiomycetes</taxon>
        <taxon>Helotiales</taxon>
        <taxon>Amorphothecaceae</taxon>
        <taxon>Amorphotheca</taxon>
    </lineage>
</organism>
<dbReference type="AlphaFoldDB" id="A0A2T3BA28"/>
<keyword evidence="2" id="KW-1185">Reference proteome</keyword>
<accession>A0A2T3BA28</accession>
<reference evidence="1 2" key="1">
    <citation type="journal article" date="2018" name="New Phytol.">
        <title>Comparative genomics and transcriptomics depict ericoid mycorrhizal fungi as versatile saprotrophs and plant mutualists.</title>
        <authorList>
            <person name="Martino E."/>
            <person name="Morin E."/>
            <person name="Grelet G.A."/>
            <person name="Kuo A."/>
            <person name="Kohler A."/>
            <person name="Daghino S."/>
            <person name="Barry K.W."/>
            <person name="Cichocki N."/>
            <person name="Clum A."/>
            <person name="Dockter R.B."/>
            <person name="Hainaut M."/>
            <person name="Kuo R.C."/>
            <person name="LaButti K."/>
            <person name="Lindahl B.D."/>
            <person name="Lindquist E.A."/>
            <person name="Lipzen A."/>
            <person name="Khouja H.R."/>
            <person name="Magnuson J."/>
            <person name="Murat C."/>
            <person name="Ohm R.A."/>
            <person name="Singer S.W."/>
            <person name="Spatafora J.W."/>
            <person name="Wang M."/>
            <person name="Veneault-Fourrey C."/>
            <person name="Henrissat B."/>
            <person name="Grigoriev I.V."/>
            <person name="Martin F.M."/>
            <person name="Perotto S."/>
        </authorList>
    </citation>
    <scope>NUCLEOTIDE SEQUENCE [LARGE SCALE GENOMIC DNA]</scope>
    <source>
        <strain evidence="1 2">ATCC 22711</strain>
    </source>
</reference>
<name>A0A2T3BA28_AMORE</name>
<dbReference type="Proteomes" id="UP000241818">
    <property type="component" value="Unassembled WGS sequence"/>
</dbReference>
<dbReference type="EMBL" id="KZ679007">
    <property type="protein sequence ID" value="PSS25148.1"/>
    <property type="molecule type" value="Genomic_DNA"/>
</dbReference>
<dbReference type="GeneID" id="36572259"/>
<proteinExistence type="predicted"/>
<dbReference type="RefSeq" id="XP_024723747.1">
    <property type="nucleotide sequence ID" value="XM_024864178.1"/>
</dbReference>
<evidence type="ECO:0000313" key="1">
    <source>
        <dbReference type="EMBL" id="PSS25148.1"/>
    </source>
</evidence>
<dbReference type="InParanoid" id="A0A2T3BA28"/>
<dbReference type="OrthoDB" id="4840822at2759"/>
<sequence length="140" mass="16392">MILELIVAASDHRRKSSYATVSLEFQTFFETRNFRSLRIQSSCLDDLDRMVRGKWGGRRVGYVERICLCVDPDRQQGWRKNQASFPNVISNLLHILSRWRKAGEREPELTLELMNIYGQPFSYVGSKRRIRELANLAIWG</sequence>
<gene>
    <name evidence="1" type="ORF">M430DRAFT_198910</name>
</gene>